<dbReference type="RefSeq" id="WP_323983547.1">
    <property type="nucleotide sequence ID" value="NZ_JAYKBW010000009.1"/>
</dbReference>
<comment type="caution">
    <text evidence="1">The sequence shown here is derived from an EMBL/GenBank/DDBJ whole genome shotgun (WGS) entry which is preliminary data.</text>
</comment>
<evidence type="ECO:0000313" key="2">
    <source>
        <dbReference type="Proteomes" id="UP001311730"/>
    </source>
</evidence>
<name>A0ABU5Z9E7_9FLAO</name>
<accession>A0ABU5Z9E7</accession>
<evidence type="ECO:0000313" key="1">
    <source>
        <dbReference type="EMBL" id="MEB3075328.1"/>
    </source>
</evidence>
<organism evidence="1 2">
    <name type="scientific">Capnocytophaga gingivalis</name>
    <dbReference type="NCBI Taxonomy" id="1017"/>
    <lineage>
        <taxon>Bacteria</taxon>
        <taxon>Pseudomonadati</taxon>
        <taxon>Bacteroidota</taxon>
        <taxon>Flavobacteriia</taxon>
        <taxon>Flavobacteriales</taxon>
        <taxon>Flavobacteriaceae</taxon>
        <taxon>Capnocytophaga</taxon>
    </lineage>
</organism>
<proteinExistence type="predicted"/>
<sequence>MAYTITITSNSPQALAFVKEAEKLDFAIVTKTKETQPKEKAPAKTKVKAGLVEPKPIVLSKKEEAFKKKFFKALQEAEDIRAGKIKAGNLDDLLNEL</sequence>
<dbReference type="EMBL" id="JAYKBW010000009">
    <property type="protein sequence ID" value="MEB3075328.1"/>
    <property type="molecule type" value="Genomic_DNA"/>
</dbReference>
<dbReference type="Proteomes" id="UP001311730">
    <property type="component" value="Unassembled WGS sequence"/>
</dbReference>
<reference evidence="1 2" key="1">
    <citation type="submission" date="2023-12" db="EMBL/GenBank/DDBJ databases">
        <title>Genomic sequences of Capnocytophaga and Parvimonas strains.</title>
        <authorList>
            <person name="Watt R.M."/>
            <person name="Wang M."/>
            <person name="Yang T."/>
            <person name="Tong W.M."/>
        </authorList>
    </citation>
    <scope>NUCLEOTIDE SEQUENCE [LARGE SCALE GENOMIC DNA]</scope>
    <source>
        <strain evidence="1 2">CCUG 13096</strain>
    </source>
</reference>
<keyword evidence="2" id="KW-1185">Reference proteome</keyword>
<gene>
    <name evidence="1" type="ORF">VJJ08_08455</name>
</gene>
<protein>
    <recommendedName>
        <fullName evidence="3">Prevent-host-death protein</fullName>
    </recommendedName>
</protein>
<evidence type="ECO:0008006" key="3">
    <source>
        <dbReference type="Google" id="ProtNLM"/>
    </source>
</evidence>